<evidence type="ECO:0000256" key="2">
    <source>
        <dbReference type="ARBA" id="ARBA00022692"/>
    </source>
</evidence>
<protein>
    <recommendedName>
        <fullName evidence="6">TMEM205-like domain-containing protein</fullName>
    </recommendedName>
</protein>
<name>A0A2I2MCK1_9BACT</name>
<sequence length="164" mass="17874">MVLQRLLYLIYGYVLVFLAGGTLIFTLFVTPVLFHSLGKEQAGHIVGVLFPPYFHLLFVFTLVSLLLQGTRVALKPSGGRKSLYFLGVLTIMTGYLALFLGPRAMSSRAAWYAKPGDASLKAAFDSLHQQSVLLNGFILAGYLGLVLFLLTEPPSTHGGKSRVP</sequence>
<feature type="transmembrane region" description="Helical" evidence="5">
    <location>
        <begin position="53"/>
        <end position="74"/>
    </location>
</feature>
<keyword evidence="2 5" id="KW-0812">Transmembrane</keyword>
<dbReference type="OrthoDB" id="5397209at2"/>
<feature type="transmembrane region" description="Helical" evidence="5">
    <location>
        <begin position="7"/>
        <end position="33"/>
    </location>
</feature>
<keyword evidence="3 5" id="KW-1133">Transmembrane helix</keyword>
<dbReference type="GO" id="GO:0016020">
    <property type="term" value="C:membrane"/>
    <property type="evidence" value="ECO:0007669"/>
    <property type="project" value="UniProtKB-SubCell"/>
</dbReference>
<evidence type="ECO:0000256" key="1">
    <source>
        <dbReference type="ARBA" id="ARBA00004370"/>
    </source>
</evidence>
<dbReference type="InterPro" id="IPR025423">
    <property type="entry name" value="TMEM205-like"/>
</dbReference>
<evidence type="ECO:0000256" key="5">
    <source>
        <dbReference type="SAM" id="Phobius"/>
    </source>
</evidence>
<evidence type="ECO:0000313" key="7">
    <source>
        <dbReference type="EMBL" id="SOU91455.1"/>
    </source>
</evidence>
<dbReference type="RefSeq" id="WP_036079728.1">
    <property type="nucleotide sequence ID" value="NZ_JPGK01000001.1"/>
</dbReference>
<proteinExistence type="predicted"/>
<evidence type="ECO:0000256" key="4">
    <source>
        <dbReference type="ARBA" id="ARBA00023136"/>
    </source>
</evidence>
<gene>
    <name evidence="7" type="ORF">LFTS_00060</name>
</gene>
<keyword evidence="4 5" id="KW-0472">Membrane</keyword>
<accession>A0A2I2MCK1</accession>
<feature type="transmembrane region" description="Helical" evidence="5">
    <location>
        <begin position="83"/>
        <end position="101"/>
    </location>
</feature>
<dbReference type="Pfam" id="PF13664">
    <property type="entry name" value="DUF4149"/>
    <property type="match status" value="1"/>
</dbReference>
<organism evidence="7">
    <name type="scientific">Leptospirillum ferriphilum</name>
    <dbReference type="NCBI Taxonomy" id="178606"/>
    <lineage>
        <taxon>Bacteria</taxon>
        <taxon>Pseudomonadati</taxon>
        <taxon>Nitrospirota</taxon>
        <taxon>Nitrospiria</taxon>
        <taxon>Nitrospirales</taxon>
        <taxon>Nitrospiraceae</taxon>
        <taxon>Leptospirillum</taxon>
    </lineage>
</organism>
<dbReference type="AlphaFoldDB" id="A0A2I2MCK1"/>
<comment type="subcellular location">
    <subcellularLocation>
        <location evidence="1">Membrane</location>
    </subcellularLocation>
</comment>
<feature type="domain" description="TMEM205-like" evidence="6">
    <location>
        <begin position="15"/>
        <end position="106"/>
    </location>
</feature>
<evidence type="ECO:0000256" key="3">
    <source>
        <dbReference type="ARBA" id="ARBA00022989"/>
    </source>
</evidence>
<feature type="transmembrane region" description="Helical" evidence="5">
    <location>
        <begin position="132"/>
        <end position="150"/>
    </location>
</feature>
<dbReference type="EMBL" id="LT966316">
    <property type="protein sequence ID" value="SOU91455.1"/>
    <property type="molecule type" value="Genomic_DNA"/>
</dbReference>
<reference evidence="7" key="1">
    <citation type="submission" date="2017-12" db="EMBL/GenBank/DDBJ databases">
        <authorList>
            <consortium name="SysMetEx"/>
        </authorList>
    </citation>
    <scope>NUCLEOTIDE SEQUENCE</scope>
    <source>
        <strain evidence="7">Pb_238</strain>
    </source>
</reference>
<evidence type="ECO:0000259" key="6">
    <source>
        <dbReference type="Pfam" id="PF13664"/>
    </source>
</evidence>